<gene>
    <name evidence="1" type="ORF">RPERSI_LOCUS4664</name>
</gene>
<dbReference type="EMBL" id="CAJVQC010006593">
    <property type="protein sequence ID" value="CAG8568682.1"/>
    <property type="molecule type" value="Genomic_DNA"/>
</dbReference>
<reference evidence="1" key="1">
    <citation type="submission" date="2021-06" db="EMBL/GenBank/DDBJ databases">
        <authorList>
            <person name="Kallberg Y."/>
            <person name="Tangrot J."/>
            <person name="Rosling A."/>
        </authorList>
    </citation>
    <scope>NUCLEOTIDE SEQUENCE</scope>
    <source>
        <strain evidence="1">MA461A</strain>
    </source>
</reference>
<accession>A0ACA9M4F1</accession>
<proteinExistence type="predicted"/>
<evidence type="ECO:0000313" key="2">
    <source>
        <dbReference type="Proteomes" id="UP000789920"/>
    </source>
</evidence>
<feature type="non-terminal residue" evidence="1">
    <location>
        <position position="1588"/>
    </location>
</feature>
<sequence>GGGTFDVSILQISKSSEGDFFETIATAGIRDLGGDDFDQKIVDYVVQEVKKERKIDLLFEGETENDRKIIKQRLREEAEKAKKTLSSSLEATISLPYLIPPTGGRSPHVEVKITRAKFKALTKDYMERTMKEVDQVIQAAEKKSGRSLTIDQIILVGGSTRMSMVEPLLETKFGKKKINKSVNPDEVVAIGAAIQGAVLAGDFGRDIVLSDVAPLALGIEVQGSLGGESINDIIIPRNTTIPTSKTKIYSTAEDNQPSVHIRVLQGERPRASDNKIVGTFELSGIAPKPRGVPQIEVAFNIDVNGVVNVTAQDKATNKKAEVTIRDSQNLTNVELLNKGETYCRTFEERIEEFKKHKDFNENDEGFKRLVELYQELKEAVDKKDYPVIKKQLNKVEEMMKLASELASKMPSEEKKEDEGYVSGSEEDTMDVSPEKDDKDKKYKSEVEKKQAEAKMKEINEAYGVLSNPEKRQNYDRYGSAEGFQGPPEGGFDRSGDFFKDIFNTFFGGTDYSRSRGTRPQDGSDILTSITLTFKESVLGVKKKVSLKVERACDACKQTGAASSSDIKKCPKCQGRGIVNTIQRTILGTIRAQDTCDRCEGEGKVPDKTLLYQGIGTVEVITLETYQLGGALKDLAKITVPAGSQHGDYVVLPGQGCYVGMNNPKRGDFYVRLLIKLPKKITLAAEGRLLVVKNNIIMGKLNVYTKLQLIQAEIKELIRTEENKFQKYKFFNELQVLKLLRPLLEKYKLTLLLSDDTSQPLIHEKEAVGSNVDLAKAKGSSETYATKYLLSKFFLMPVKDEADPDYRQGEAKDGMNPEERKAVNDFLQKHGWNEEEKTKPLSSYETLEFLGDSVLSFYASLFIYQQFPNYAEGQMSKLKQLMVQESTLAHLSREIGLGKYLQLGTGERKNQGSDKESILADVFESFTAALYLEKGGKTVQRFLNLTIFAWVVGKENMIWDYKSQLQEYCQARKNRVIYRLKRVLRVGNQQLFVMEVSDEQGTFRESGQGRNKKEAEQQAAAKVIEKQGYHLVSPKAQTEPFLPTSKSVITALVNFNIGVNLKNALLSREKTLSEKVIKAVEKEGGEEKKEITKERVREILNSEADETNRQQKEAKENIAGEMKGEGSLSKEKVKEIIEKASVGGRQYTNSAEISRNLITQFADDLDEIAYSTTLPLLAIVAGLFAILIIVEILLFKRASKLNMAAKRRQEEDNKIIFERINNLEYIKAVSGEKYEEGKIDRQLDSTFHKNRKALWFSTLFKAAPQYIIIPNIPTFFIALTLLFYSSNPKMGTVFLIGNFSRYFFSVRNLNSEVNKVIDALLTLDELSSSLTIVNEGAKTLNQPTTLAESKTPLPTLPFKNGDLVFQNVVFAYPKRPQQEILRNFTFTFQQGKIYGIAGKNGIGKSTITKTTLKLYDLKAGQILIGERNVREIDTISLHRHICYQTNRPTFFRMSIAENVCYPQTYNKKDQEKLVQAAQKTGIYEFIAKLPQRFDTVLREGGADLSEGQKQQISAMKMFINDYEIYILDEILSNVHPNLKGVILENIFSKLKGKTILVIDHHYEIFQYVDYIYQFTGEKLIRMNKEEFLA</sequence>
<name>A0ACA9M4F1_9GLOM</name>
<dbReference type="Proteomes" id="UP000789920">
    <property type="component" value="Unassembled WGS sequence"/>
</dbReference>
<keyword evidence="2" id="KW-1185">Reference proteome</keyword>
<organism evidence="1 2">
    <name type="scientific">Racocetra persica</name>
    <dbReference type="NCBI Taxonomy" id="160502"/>
    <lineage>
        <taxon>Eukaryota</taxon>
        <taxon>Fungi</taxon>
        <taxon>Fungi incertae sedis</taxon>
        <taxon>Mucoromycota</taxon>
        <taxon>Glomeromycotina</taxon>
        <taxon>Glomeromycetes</taxon>
        <taxon>Diversisporales</taxon>
        <taxon>Gigasporaceae</taxon>
        <taxon>Racocetra</taxon>
    </lineage>
</organism>
<comment type="caution">
    <text evidence="1">The sequence shown here is derived from an EMBL/GenBank/DDBJ whole genome shotgun (WGS) entry which is preliminary data.</text>
</comment>
<evidence type="ECO:0000313" key="1">
    <source>
        <dbReference type="EMBL" id="CAG8568682.1"/>
    </source>
</evidence>
<protein>
    <submittedName>
        <fullName evidence="1">14401_t:CDS:1</fullName>
    </submittedName>
</protein>
<feature type="non-terminal residue" evidence="1">
    <location>
        <position position="1"/>
    </location>
</feature>